<keyword evidence="2" id="KW-1185">Reference proteome</keyword>
<organism evidence="1 2">
    <name type="scientific">Thanatephorus cucumeris (strain AG1-IA)</name>
    <name type="common">Rice sheath blight fungus</name>
    <name type="synonym">Rhizoctonia solani</name>
    <dbReference type="NCBI Taxonomy" id="983506"/>
    <lineage>
        <taxon>Eukaryota</taxon>
        <taxon>Fungi</taxon>
        <taxon>Dikarya</taxon>
        <taxon>Basidiomycota</taxon>
        <taxon>Agaricomycotina</taxon>
        <taxon>Agaricomycetes</taxon>
        <taxon>Cantharellales</taxon>
        <taxon>Ceratobasidiaceae</taxon>
        <taxon>Rhizoctonia</taxon>
        <taxon>Rhizoctonia solani AG-1</taxon>
    </lineage>
</organism>
<dbReference type="AlphaFoldDB" id="L8WEE9"/>
<proteinExistence type="predicted"/>
<dbReference type="HOGENOM" id="CLU_1391074_0_0_1"/>
<evidence type="ECO:0000313" key="1">
    <source>
        <dbReference type="EMBL" id="ELU36300.1"/>
    </source>
</evidence>
<protein>
    <submittedName>
        <fullName evidence="1">Uncharacterized protein</fullName>
    </submittedName>
</protein>
<reference evidence="1 2" key="1">
    <citation type="journal article" date="2013" name="Nat. Commun.">
        <title>The evolution and pathogenic mechanisms of the rice sheath blight pathogen.</title>
        <authorList>
            <person name="Zheng A."/>
            <person name="Lin R."/>
            <person name="Xu L."/>
            <person name="Qin P."/>
            <person name="Tang C."/>
            <person name="Ai P."/>
            <person name="Zhang D."/>
            <person name="Liu Y."/>
            <person name="Sun Z."/>
            <person name="Feng H."/>
            <person name="Wang Y."/>
            <person name="Chen Y."/>
            <person name="Liang X."/>
            <person name="Fu R."/>
            <person name="Li Q."/>
            <person name="Zhang J."/>
            <person name="Yu X."/>
            <person name="Xie Z."/>
            <person name="Ding L."/>
            <person name="Guan P."/>
            <person name="Tang J."/>
            <person name="Liang Y."/>
            <person name="Wang S."/>
            <person name="Deng Q."/>
            <person name="Li S."/>
            <person name="Zhu J."/>
            <person name="Wang L."/>
            <person name="Liu H."/>
            <person name="Li P."/>
        </authorList>
    </citation>
    <scope>NUCLEOTIDE SEQUENCE [LARGE SCALE GENOMIC DNA]</scope>
    <source>
        <strain evidence="2">AG-1 IA</strain>
    </source>
</reference>
<name>L8WEE9_THACA</name>
<gene>
    <name evidence="1" type="ORF">AG1IA_09671</name>
</gene>
<comment type="caution">
    <text evidence="1">The sequence shown here is derived from an EMBL/GenBank/DDBJ whole genome shotgun (WGS) entry which is preliminary data.</text>
</comment>
<evidence type="ECO:0000313" key="2">
    <source>
        <dbReference type="Proteomes" id="UP000011668"/>
    </source>
</evidence>
<dbReference type="Proteomes" id="UP000011668">
    <property type="component" value="Unassembled WGS sequence"/>
</dbReference>
<accession>L8WEE9</accession>
<dbReference type="EMBL" id="AFRT01003737">
    <property type="protein sequence ID" value="ELU36300.1"/>
    <property type="molecule type" value="Genomic_DNA"/>
</dbReference>
<sequence length="196" mass="20799">MNAESILAFAVVLSYSPLSSSILLTTPSSPLLSRSLPASIASIASASSALSIIFGHFASPQASSQKSDSLEHLASHVATRFMSYRLASDLLYCLASYTPSAAARLCVYFFITPPAIPQGHRNWFGRPQSTFAASQPQGSPHFAGTGLVADADERAEDKRAACLRRSTMVWTNGPAKAYGDLGVIDIGAWADVNRVC</sequence>